<dbReference type="CDD" id="cd01992">
    <property type="entry name" value="TilS_N"/>
    <property type="match status" value="1"/>
</dbReference>
<keyword evidence="4 6" id="KW-0067">ATP-binding</keyword>
<dbReference type="HAMAP" id="MF_01161">
    <property type="entry name" value="tRNA_Ile_lys_synt"/>
    <property type="match status" value="1"/>
</dbReference>
<comment type="similarity">
    <text evidence="6">Belongs to the tRNA(Ile)-lysidine synthase family.</text>
</comment>
<dbReference type="InterPro" id="IPR012795">
    <property type="entry name" value="tRNA_Ile_lys_synt_N"/>
</dbReference>
<feature type="domain" description="tRNA(Ile)-lysidine/2-thiocytidine synthase N-terminal" evidence="7">
    <location>
        <begin position="27"/>
        <end position="206"/>
    </location>
</feature>
<dbReference type="Pfam" id="PF01171">
    <property type="entry name" value="ATP_bind_3"/>
    <property type="match status" value="1"/>
</dbReference>
<dbReference type="PANTHER" id="PTHR43033">
    <property type="entry name" value="TRNA(ILE)-LYSIDINE SYNTHASE-RELATED"/>
    <property type="match status" value="1"/>
</dbReference>
<evidence type="ECO:0000256" key="6">
    <source>
        <dbReference type="HAMAP-Rule" id="MF_01161"/>
    </source>
</evidence>
<reference evidence="8" key="1">
    <citation type="submission" date="2017-03" db="EMBL/GenBank/DDBJ databases">
        <title>The new red algal subphylum Proteorhodophytina comprises the largest and most divergent plastid genomes known.</title>
        <authorList>
            <person name="Munoz-Gomez S.A."/>
            <person name="Mejia-Franco F.G."/>
            <person name="Durnin K."/>
            <person name="Morgan C."/>
            <person name="Grisdale C.J."/>
            <person name="Archibald J.M."/>
            <person name="Slamovits C.H."/>
        </authorList>
    </citation>
    <scope>NUCLEOTIDE SEQUENCE</scope>
    <source>
        <strain evidence="8">NIES-2662</strain>
    </source>
</reference>
<feature type="binding site" evidence="6">
    <location>
        <begin position="32"/>
        <end position="37"/>
    </location>
    <ligand>
        <name>ATP</name>
        <dbReference type="ChEBI" id="CHEBI:30616"/>
    </ligand>
</feature>
<organism evidence="8">
    <name type="scientific">Corynoplastis japonica</name>
    <dbReference type="NCBI Taxonomy" id="700918"/>
    <lineage>
        <taxon>Eukaryota</taxon>
        <taxon>Rhodophyta</taxon>
        <taxon>Rhodellophyceae</taxon>
        <taxon>Rhodellales</taxon>
        <taxon>Rhodellaceae</taxon>
        <taxon>Corynoplastis</taxon>
    </lineage>
</organism>
<comment type="function">
    <text evidence="6">Ligates lysine onto the cytidine present at position 34 of the AUA codon-specific tRNA(Ile) that contains the anticodon CAU, in an ATP-dependent manner. Cytidine is converted to lysidine, thus changing the amino acid specificity of the tRNA from methionine to isoleucine.</text>
</comment>
<comment type="catalytic activity">
    <reaction evidence="5 6">
        <text>cytidine(34) in tRNA(Ile2) + L-lysine + ATP = lysidine(34) in tRNA(Ile2) + AMP + diphosphate + H(+)</text>
        <dbReference type="Rhea" id="RHEA:43744"/>
        <dbReference type="Rhea" id="RHEA-COMP:10625"/>
        <dbReference type="Rhea" id="RHEA-COMP:10670"/>
        <dbReference type="ChEBI" id="CHEBI:15378"/>
        <dbReference type="ChEBI" id="CHEBI:30616"/>
        <dbReference type="ChEBI" id="CHEBI:32551"/>
        <dbReference type="ChEBI" id="CHEBI:33019"/>
        <dbReference type="ChEBI" id="CHEBI:82748"/>
        <dbReference type="ChEBI" id="CHEBI:83665"/>
        <dbReference type="ChEBI" id="CHEBI:456215"/>
        <dbReference type="EC" id="6.3.4.19"/>
    </reaction>
</comment>
<comment type="domain">
    <text evidence="6">The N-terminal region contains the highly conserved SGGXDS motif, predicted to be a P-loop motif involved in ATP binding.</text>
</comment>
<keyword evidence="2 6" id="KW-0819">tRNA processing</keyword>
<accession>A0A1Y9TME6</accession>
<dbReference type="EMBL" id="KY709210">
    <property type="protein sequence ID" value="ARO90881.1"/>
    <property type="molecule type" value="Genomic_DNA"/>
</dbReference>
<proteinExistence type="inferred from homology"/>
<dbReference type="Gene3D" id="3.40.50.620">
    <property type="entry name" value="HUPs"/>
    <property type="match status" value="1"/>
</dbReference>
<protein>
    <recommendedName>
        <fullName evidence="6">tRNA(Ile)-lysidine synthase, chloroplastic</fullName>
        <ecNumber evidence="6">6.3.4.19</ecNumber>
    </recommendedName>
    <alternativeName>
        <fullName evidence="6">tRNA(Ile)-2-lysyl-cytidine synthase</fullName>
    </alternativeName>
    <alternativeName>
        <fullName evidence="6">tRNA(Ile)-lysidine synthetase</fullName>
    </alternativeName>
</protein>
<dbReference type="InterPro" id="IPR014729">
    <property type="entry name" value="Rossmann-like_a/b/a_fold"/>
</dbReference>
<dbReference type="GO" id="GO:0032267">
    <property type="term" value="F:tRNA(Ile)-lysidine synthase activity"/>
    <property type="evidence" value="ECO:0007669"/>
    <property type="project" value="UniProtKB-EC"/>
</dbReference>
<evidence type="ECO:0000256" key="1">
    <source>
        <dbReference type="ARBA" id="ARBA00022598"/>
    </source>
</evidence>
<evidence type="ECO:0000256" key="4">
    <source>
        <dbReference type="ARBA" id="ARBA00022840"/>
    </source>
</evidence>
<evidence type="ECO:0000256" key="2">
    <source>
        <dbReference type="ARBA" id="ARBA00022694"/>
    </source>
</evidence>
<dbReference type="SUPFAM" id="SSF52402">
    <property type="entry name" value="Adenine nucleotide alpha hydrolases-like"/>
    <property type="match status" value="1"/>
</dbReference>
<comment type="subcellular location">
    <subcellularLocation>
        <location evidence="6">Plastid</location>
        <location evidence="6">Chloroplast</location>
    </subcellularLocation>
</comment>
<evidence type="ECO:0000256" key="5">
    <source>
        <dbReference type="ARBA" id="ARBA00048539"/>
    </source>
</evidence>
<dbReference type="NCBIfam" id="TIGR02432">
    <property type="entry name" value="lysidine_TilS_N"/>
    <property type="match status" value="1"/>
</dbReference>
<gene>
    <name evidence="6 8" type="primary">tilS</name>
</gene>
<name>A0A1Y9TME6_9RHOD</name>
<keyword evidence="3 6" id="KW-0547">Nucleotide-binding</keyword>
<dbReference type="EC" id="6.3.4.19" evidence="6"/>
<dbReference type="AlphaFoldDB" id="A0A1Y9TME6"/>
<evidence type="ECO:0000256" key="3">
    <source>
        <dbReference type="ARBA" id="ARBA00022741"/>
    </source>
</evidence>
<dbReference type="GO" id="GO:0006400">
    <property type="term" value="P:tRNA modification"/>
    <property type="evidence" value="ECO:0007669"/>
    <property type="project" value="UniProtKB-UniRule"/>
</dbReference>
<keyword evidence="8" id="KW-0150">Chloroplast</keyword>
<dbReference type="SUPFAM" id="SSF82829">
    <property type="entry name" value="MesJ substrate recognition domain-like"/>
    <property type="match status" value="1"/>
</dbReference>
<keyword evidence="8" id="KW-0934">Plastid</keyword>
<evidence type="ECO:0000259" key="7">
    <source>
        <dbReference type="Pfam" id="PF01171"/>
    </source>
</evidence>
<keyword evidence="1 6" id="KW-0436">Ligase</keyword>
<dbReference type="InterPro" id="IPR011063">
    <property type="entry name" value="TilS/TtcA_N"/>
</dbReference>
<evidence type="ECO:0000313" key="8">
    <source>
        <dbReference type="EMBL" id="ARO90881.1"/>
    </source>
</evidence>
<dbReference type="GO" id="GO:0009507">
    <property type="term" value="C:chloroplast"/>
    <property type="evidence" value="ECO:0007669"/>
    <property type="project" value="UniProtKB-SubCell"/>
</dbReference>
<dbReference type="PANTHER" id="PTHR43033:SF1">
    <property type="entry name" value="TRNA(ILE)-LYSIDINE SYNTHASE-RELATED"/>
    <property type="match status" value="1"/>
</dbReference>
<sequence length="341" mass="41671">MFMFSIIHQTIIKVLIYYKLLFNRQNLLVAVSGGQDSLCLIKILHDLTKQYELLWKIYIVNFNHKWRLDSSANSNLVYLFALILTLKVYIYKLPSSINNEELARKWRYKIIYLISEIILCTLVCTAHTRTDKTETFFFNLLRGNSIDSLSSLSLLKKTYYYHYLFRPLVFLERHEITWFCRKFLLPIWSDQTNYFYKFKRNRIREELFPYLRVYLNNQSEQQLNYTIFGIYKDTEYLQYMVSYFYFRIQHSSFIALNYYLFVNLHYALQYRLIKLFILEQFGFILSRIQIIELVNSIQLQKPYYVIDFNNSHYRLNLYVKNSWIYSCYYLYDNKVYLPSNS</sequence>
<dbReference type="InterPro" id="IPR012094">
    <property type="entry name" value="tRNA_Ile_lys_synt"/>
</dbReference>
<geneLocation type="chloroplast" evidence="8"/>
<dbReference type="GO" id="GO:0005524">
    <property type="term" value="F:ATP binding"/>
    <property type="evidence" value="ECO:0007669"/>
    <property type="project" value="UniProtKB-UniRule"/>
</dbReference>